<evidence type="ECO:0000313" key="1">
    <source>
        <dbReference type="EMBL" id="MFC6086674.1"/>
    </source>
</evidence>
<dbReference type="EMBL" id="JBHSRF010000096">
    <property type="protein sequence ID" value="MFC6086674.1"/>
    <property type="molecule type" value="Genomic_DNA"/>
</dbReference>
<protein>
    <submittedName>
        <fullName evidence="1">Uncharacterized protein</fullName>
    </submittedName>
</protein>
<organism evidence="1 2">
    <name type="scientific">Sphaerisporangium aureirubrum</name>
    <dbReference type="NCBI Taxonomy" id="1544736"/>
    <lineage>
        <taxon>Bacteria</taxon>
        <taxon>Bacillati</taxon>
        <taxon>Actinomycetota</taxon>
        <taxon>Actinomycetes</taxon>
        <taxon>Streptosporangiales</taxon>
        <taxon>Streptosporangiaceae</taxon>
        <taxon>Sphaerisporangium</taxon>
    </lineage>
</organism>
<accession>A0ABW1NTF7</accession>
<dbReference type="RefSeq" id="WP_380762085.1">
    <property type="nucleotide sequence ID" value="NZ_JBHSRF010000096.1"/>
</dbReference>
<evidence type="ECO:0000313" key="2">
    <source>
        <dbReference type="Proteomes" id="UP001596137"/>
    </source>
</evidence>
<proteinExistence type="predicted"/>
<keyword evidence="2" id="KW-1185">Reference proteome</keyword>
<gene>
    <name evidence="1" type="ORF">ACFP1K_36275</name>
</gene>
<dbReference type="Proteomes" id="UP001596137">
    <property type="component" value="Unassembled WGS sequence"/>
</dbReference>
<comment type="caution">
    <text evidence="1">The sequence shown here is derived from an EMBL/GenBank/DDBJ whole genome shotgun (WGS) entry which is preliminary data.</text>
</comment>
<sequence length="101" mass="11292">MTTMDGVATAAARHLHLLGDHLQTRDLHTRVGSTHSGLPQLILVRTAVPTLSEIVYAAERAGTWWFWWSWAEPIAPVTDLTTAITRIHRLFASGARRRRPA</sequence>
<reference evidence="2" key="1">
    <citation type="journal article" date="2019" name="Int. J. Syst. Evol. Microbiol.">
        <title>The Global Catalogue of Microorganisms (GCM) 10K type strain sequencing project: providing services to taxonomists for standard genome sequencing and annotation.</title>
        <authorList>
            <consortium name="The Broad Institute Genomics Platform"/>
            <consortium name="The Broad Institute Genome Sequencing Center for Infectious Disease"/>
            <person name="Wu L."/>
            <person name="Ma J."/>
        </authorList>
    </citation>
    <scope>NUCLEOTIDE SEQUENCE [LARGE SCALE GENOMIC DNA]</scope>
    <source>
        <strain evidence="2">JCM 30346</strain>
    </source>
</reference>
<name>A0ABW1NTF7_9ACTN</name>